<dbReference type="AlphaFoldDB" id="A0A142W050"/>
<sequence>MDAPPAHDSARHEWMPCLVWLPRFALIVTTHGIATRLLLPGAYYVRWSRSLGRKIYRRRH</sequence>
<evidence type="ECO:0000256" key="1">
    <source>
        <dbReference type="SAM" id="Phobius"/>
    </source>
</evidence>
<accession>A0A142W050</accession>
<keyword evidence="1" id="KW-1133">Transmembrane helix</keyword>
<dbReference type="RefSeq" id="WP_062902018.1">
    <property type="nucleotide sequence ID" value="NZ_CP013342.1"/>
</dbReference>
<protein>
    <submittedName>
        <fullName evidence="2">Uncharacterized protein</fullName>
    </submittedName>
</protein>
<proteinExistence type="predicted"/>
<keyword evidence="1" id="KW-0812">Transmembrane</keyword>
<dbReference type="STRING" id="1219058.AOA14_12265"/>
<dbReference type="Proteomes" id="UP000076234">
    <property type="component" value="Chromosome"/>
</dbReference>
<reference evidence="2 3" key="2">
    <citation type="journal article" date="2016" name="Genome Announc.">
        <title>Complete Genome Sequence of Sphingopyxis terrae Strain 203-1 (NBRC 111660), a Polyethylene Glycol Degrader.</title>
        <authorList>
            <person name="Ohtsubo Y."/>
            <person name="Nonoyama S."/>
            <person name="Nagata Y."/>
            <person name="Numata M."/>
            <person name="Tsuchikane K."/>
            <person name="Hosoyama A."/>
            <person name="Yamazoe A."/>
            <person name="Tsuda M."/>
            <person name="Fujita N."/>
            <person name="Kawai F."/>
        </authorList>
    </citation>
    <scope>NUCLEOTIDE SEQUENCE [LARGE SCALE GENOMIC DNA]</scope>
    <source>
        <strain evidence="2 3">203-1</strain>
    </source>
</reference>
<dbReference type="KEGG" id="ster:AOA14_12265"/>
<organism evidence="2 3">
    <name type="scientific">Sphingopyxis terrae subsp. terrae NBRC 15098</name>
    <dbReference type="NCBI Taxonomy" id="1219058"/>
    <lineage>
        <taxon>Bacteria</taxon>
        <taxon>Pseudomonadati</taxon>
        <taxon>Pseudomonadota</taxon>
        <taxon>Alphaproteobacteria</taxon>
        <taxon>Sphingomonadales</taxon>
        <taxon>Sphingomonadaceae</taxon>
        <taxon>Sphingopyxis</taxon>
    </lineage>
</organism>
<gene>
    <name evidence="2" type="ORF">AOA14_12265</name>
</gene>
<evidence type="ECO:0000313" key="2">
    <source>
        <dbReference type="EMBL" id="AMU95381.1"/>
    </source>
</evidence>
<name>A0A142W050_9SPHN</name>
<evidence type="ECO:0000313" key="3">
    <source>
        <dbReference type="Proteomes" id="UP000076234"/>
    </source>
</evidence>
<feature type="transmembrane region" description="Helical" evidence="1">
    <location>
        <begin position="20"/>
        <end position="45"/>
    </location>
</feature>
<reference evidence="3" key="1">
    <citation type="submission" date="2015-11" db="EMBL/GenBank/DDBJ databases">
        <title>Complete genome sequence of a polyethylene glycol-degrading strain Sphingopyxis terrae strain 203-1 (NBRC 15098).</title>
        <authorList>
            <person name="Yoshiyuki O."/>
            <person name="Shouta N."/>
            <person name="Nagata Y."/>
            <person name="Numata M."/>
            <person name="Tsuchikane K."/>
            <person name="Hosoyama A."/>
            <person name="Yamazoe A."/>
            <person name="Tsuda M."/>
            <person name="Fujita N."/>
            <person name="Kawai F."/>
        </authorList>
    </citation>
    <scope>NUCLEOTIDE SEQUENCE [LARGE SCALE GENOMIC DNA]</scope>
    <source>
        <strain evidence="3">203-1</strain>
    </source>
</reference>
<keyword evidence="1" id="KW-0472">Membrane</keyword>
<dbReference type="EMBL" id="CP013342">
    <property type="protein sequence ID" value="AMU95381.1"/>
    <property type="molecule type" value="Genomic_DNA"/>
</dbReference>